<evidence type="ECO:0000259" key="3">
    <source>
        <dbReference type="Pfam" id="PF17111"/>
    </source>
</evidence>
<dbReference type="GeneID" id="19135772"/>
<dbReference type="STRING" id="665912.M2SMS6"/>
<organism evidence="5 6">
    <name type="scientific">Cochliobolus sativus (strain ND90Pr / ATCC 201652)</name>
    <name type="common">Common root rot and spot blotch fungus</name>
    <name type="synonym">Bipolaris sorokiniana</name>
    <dbReference type="NCBI Taxonomy" id="665912"/>
    <lineage>
        <taxon>Eukaryota</taxon>
        <taxon>Fungi</taxon>
        <taxon>Dikarya</taxon>
        <taxon>Ascomycota</taxon>
        <taxon>Pezizomycotina</taxon>
        <taxon>Dothideomycetes</taxon>
        <taxon>Pleosporomycetidae</taxon>
        <taxon>Pleosporales</taxon>
        <taxon>Pleosporineae</taxon>
        <taxon>Pleosporaceae</taxon>
        <taxon>Bipolaris</taxon>
    </lineage>
</organism>
<dbReference type="InterPro" id="IPR054464">
    <property type="entry name" value="ULD_fung"/>
</dbReference>
<feature type="region of interest" description="Disordered" evidence="2">
    <location>
        <begin position="164"/>
        <end position="251"/>
    </location>
</feature>
<keyword evidence="1" id="KW-0175">Coiled coil</keyword>
<feature type="compositionally biased region" description="Low complexity" evidence="2">
    <location>
        <begin position="423"/>
        <end position="434"/>
    </location>
</feature>
<dbReference type="AlphaFoldDB" id="M2SMS6"/>
<dbReference type="KEGG" id="bsc:COCSADRAFT_279217"/>
<feature type="coiled-coil region" evidence="1">
    <location>
        <begin position="469"/>
        <end position="528"/>
    </location>
</feature>
<gene>
    <name evidence="5" type="ORF">COCSADRAFT_279217</name>
</gene>
<dbReference type="OrthoDB" id="3045089at2759"/>
<name>M2SMS6_COCSN</name>
<feature type="region of interest" description="Disordered" evidence="2">
    <location>
        <begin position="418"/>
        <end position="458"/>
    </location>
</feature>
<protein>
    <submittedName>
        <fullName evidence="5">Uncharacterized protein</fullName>
    </submittedName>
</protein>
<dbReference type="EMBL" id="KB445656">
    <property type="protein sequence ID" value="EMD58451.1"/>
    <property type="molecule type" value="Genomic_DNA"/>
</dbReference>
<feature type="domain" description="Azaphilone pigments biosynthesis cluster protein L N-terminal" evidence="3">
    <location>
        <begin position="2"/>
        <end position="155"/>
    </location>
</feature>
<dbReference type="RefSeq" id="XP_007705899.1">
    <property type="nucleotide sequence ID" value="XM_007707709.1"/>
</dbReference>
<evidence type="ECO:0000256" key="2">
    <source>
        <dbReference type="SAM" id="MobiDB-lite"/>
    </source>
</evidence>
<reference evidence="6" key="2">
    <citation type="journal article" date="2013" name="PLoS Genet.">
        <title>Comparative genome structure, secondary metabolite, and effector coding capacity across Cochliobolus pathogens.</title>
        <authorList>
            <person name="Condon B.J."/>
            <person name="Leng Y."/>
            <person name="Wu D."/>
            <person name="Bushley K.E."/>
            <person name="Ohm R.A."/>
            <person name="Otillar R."/>
            <person name="Martin J."/>
            <person name="Schackwitz W."/>
            <person name="Grimwood J."/>
            <person name="MohdZainudin N."/>
            <person name="Xue C."/>
            <person name="Wang R."/>
            <person name="Manning V.A."/>
            <person name="Dhillon B."/>
            <person name="Tu Z.J."/>
            <person name="Steffenson B.J."/>
            <person name="Salamov A."/>
            <person name="Sun H."/>
            <person name="Lowry S."/>
            <person name="LaButti K."/>
            <person name="Han J."/>
            <person name="Copeland A."/>
            <person name="Lindquist E."/>
            <person name="Barry K."/>
            <person name="Schmutz J."/>
            <person name="Baker S.E."/>
            <person name="Ciuffetti L.M."/>
            <person name="Grigoriev I.V."/>
            <person name="Zhong S."/>
            <person name="Turgeon B.G."/>
        </authorList>
    </citation>
    <scope>NUCLEOTIDE SEQUENCE [LARGE SCALE GENOMIC DNA]</scope>
    <source>
        <strain evidence="6">ND90Pr / ATCC 201652</strain>
    </source>
</reference>
<evidence type="ECO:0000313" key="6">
    <source>
        <dbReference type="Proteomes" id="UP000016934"/>
    </source>
</evidence>
<sequence length="699" mass="77809">MADPLSIIASVLAIIATAVKVATTVYSIADKMIAAPRELREVGANMNILATILESLAEVLDKGKGLYKEALINTIQSILKRFEAVQKDVMEILGKKQQGVRRRVAWYLKAPKLADSLIRIEGLKSATQLVLSMMNLAIVQTDKDKGKRFRVLVESVIRENRQTVINAQEHQSRNLPHESIDRPRGSSFHSYTGRPSAPHVPNTPTQRKDSEVEVERTISDLGSHTPAHDAVALNVTDGRSDRRPSWKFNSPVHSAYPELQIHNSEHSSGEIHGKHQIRSRSLPRDSHDDSMALLAKKPQDDTATWLYQLVFDPEIQVESALQSNGEVGLNASKNDLVDSPASIHKLGYKNNSSENSPLHAPFKQLQYPIRKFLPPPVVLVERMQEIEISTVIFRLLKQWTVLGPEEIDLIASENRHYMDQKPESASSDASEAESGCPGDEPDSYENKPSPPPNTSREDILLQKLEKLLLDRTEEDKKKTELRFSQLESLLIDERNSRIEKNIAKKKAAQEAAEAAANCAAEAKKKRDEDKLAEIVNLILAQKDEQLKREAALEAMLAAERAEAKSRATKEEAEKQAAIDAATTLVQAAKNAREEAETIAAKEAEKMKVAHENTLAEAKASFEKLDRAKKAAEEETIKMKAEENDKKPAVQFKDVMGRKYSLPWHLCKTWKVCIQLVNDDYKLIPAGPIGNGGSHQASLS</sequence>
<evidence type="ECO:0000259" key="4">
    <source>
        <dbReference type="Pfam" id="PF22893"/>
    </source>
</evidence>
<dbReference type="Proteomes" id="UP000016934">
    <property type="component" value="Unassembled WGS sequence"/>
</dbReference>
<feature type="region of interest" description="Disordered" evidence="2">
    <location>
        <begin position="267"/>
        <end position="288"/>
    </location>
</feature>
<accession>M2SMS6</accession>
<feature type="compositionally biased region" description="Basic and acidic residues" evidence="2">
    <location>
        <begin position="206"/>
        <end position="218"/>
    </location>
</feature>
<dbReference type="Pfam" id="PF22893">
    <property type="entry name" value="ULD_2"/>
    <property type="match status" value="1"/>
</dbReference>
<dbReference type="Pfam" id="PF17111">
    <property type="entry name" value="PigL_N"/>
    <property type="match status" value="1"/>
</dbReference>
<proteinExistence type="predicted"/>
<feature type="compositionally biased region" description="Basic and acidic residues" evidence="2">
    <location>
        <begin position="170"/>
        <end position="184"/>
    </location>
</feature>
<dbReference type="InterPro" id="IPR031348">
    <property type="entry name" value="PigL_N"/>
</dbReference>
<keyword evidence="6" id="KW-1185">Reference proteome</keyword>
<dbReference type="HOGENOM" id="CLU_394317_0_0_1"/>
<reference evidence="5 6" key="1">
    <citation type="journal article" date="2012" name="PLoS Pathog.">
        <title>Diverse lifestyles and strategies of plant pathogenesis encoded in the genomes of eighteen Dothideomycetes fungi.</title>
        <authorList>
            <person name="Ohm R.A."/>
            <person name="Feau N."/>
            <person name="Henrissat B."/>
            <person name="Schoch C.L."/>
            <person name="Horwitz B.A."/>
            <person name="Barry K.W."/>
            <person name="Condon B.J."/>
            <person name="Copeland A.C."/>
            <person name="Dhillon B."/>
            <person name="Glaser F."/>
            <person name="Hesse C.N."/>
            <person name="Kosti I."/>
            <person name="LaButti K."/>
            <person name="Lindquist E.A."/>
            <person name="Lucas S."/>
            <person name="Salamov A.A."/>
            <person name="Bradshaw R.E."/>
            <person name="Ciuffetti L."/>
            <person name="Hamelin R.C."/>
            <person name="Kema G.H.J."/>
            <person name="Lawrence C."/>
            <person name="Scott J.A."/>
            <person name="Spatafora J.W."/>
            <person name="Turgeon B.G."/>
            <person name="de Wit P.J.G.M."/>
            <person name="Zhong S."/>
            <person name="Goodwin S.B."/>
            <person name="Grigoriev I.V."/>
        </authorList>
    </citation>
    <scope>NUCLEOTIDE SEQUENCE [LARGE SCALE GENOMIC DNA]</scope>
    <source>
        <strain evidence="6">ND90Pr / ATCC 201652</strain>
    </source>
</reference>
<feature type="coiled-coil region" evidence="1">
    <location>
        <begin position="555"/>
        <end position="644"/>
    </location>
</feature>
<evidence type="ECO:0000256" key="1">
    <source>
        <dbReference type="SAM" id="Coils"/>
    </source>
</evidence>
<evidence type="ECO:0000313" key="5">
    <source>
        <dbReference type="EMBL" id="EMD58451.1"/>
    </source>
</evidence>
<dbReference type="eggNOG" id="ENOG502RZ22">
    <property type="taxonomic scope" value="Eukaryota"/>
</dbReference>
<feature type="domain" description="Ubiquitin-like" evidence="4">
    <location>
        <begin position="645"/>
        <end position="680"/>
    </location>
</feature>